<feature type="domain" description="DUF4190" evidence="2">
    <location>
        <begin position="51"/>
        <end position="109"/>
    </location>
</feature>
<proteinExistence type="predicted"/>
<protein>
    <submittedName>
        <fullName evidence="3">DUF4190 domain-containing protein</fullName>
    </submittedName>
</protein>
<dbReference type="EMBL" id="RPFW01000003">
    <property type="protein sequence ID" value="TVZ04159.1"/>
    <property type="molecule type" value="Genomic_DNA"/>
</dbReference>
<accession>A0A6P2BYD6</accession>
<dbReference type="Proteomes" id="UP000460272">
    <property type="component" value="Unassembled WGS sequence"/>
</dbReference>
<reference evidence="3 4" key="1">
    <citation type="submission" date="2018-11" db="EMBL/GenBank/DDBJ databases">
        <title>Trebonia kvetii gen.nov., sp.nov., a novel acidophilic actinobacterium, and proposal of the new actinobacterial family Treboniaceae fam. nov.</title>
        <authorList>
            <person name="Rapoport D."/>
            <person name="Sagova-Mareckova M."/>
            <person name="Sedlacek I."/>
            <person name="Provaznik J."/>
            <person name="Kralova S."/>
            <person name="Pavlinic D."/>
            <person name="Benes V."/>
            <person name="Kopecky J."/>
        </authorList>
    </citation>
    <scope>NUCLEOTIDE SEQUENCE [LARGE SCALE GENOMIC DNA]</scope>
    <source>
        <strain evidence="3 4">15Tr583</strain>
    </source>
</reference>
<dbReference type="InterPro" id="IPR025241">
    <property type="entry name" value="DUF4190"/>
</dbReference>
<gene>
    <name evidence="3" type="ORF">EAS64_17335</name>
</gene>
<comment type="caution">
    <text evidence="3">The sequence shown here is derived from an EMBL/GenBank/DDBJ whole genome shotgun (WGS) entry which is preliminary data.</text>
</comment>
<keyword evidence="1" id="KW-0812">Transmembrane</keyword>
<evidence type="ECO:0000313" key="3">
    <source>
        <dbReference type="EMBL" id="TVZ04159.1"/>
    </source>
</evidence>
<feature type="transmembrane region" description="Helical" evidence="1">
    <location>
        <begin position="51"/>
        <end position="74"/>
    </location>
</feature>
<keyword evidence="1" id="KW-1133">Transmembrane helix</keyword>
<feature type="transmembrane region" description="Helical" evidence="1">
    <location>
        <begin position="95"/>
        <end position="123"/>
    </location>
</feature>
<evidence type="ECO:0000256" key="1">
    <source>
        <dbReference type="SAM" id="Phobius"/>
    </source>
</evidence>
<evidence type="ECO:0000313" key="4">
    <source>
        <dbReference type="Proteomes" id="UP000460272"/>
    </source>
</evidence>
<dbReference type="OrthoDB" id="4374883at2"/>
<keyword evidence="1" id="KW-0472">Membrane</keyword>
<dbReference type="AlphaFoldDB" id="A0A6P2BYD6"/>
<keyword evidence="4" id="KW-1185">Reference proteome</keyword>
<organism evidence="3 4">
    <name type="scientific">Trebonia kvetii</name>
    <dbReference type="NCBI Taxonomy" id="2480626"/>
    <lineage>
        <taxon>Bacteria</taxon>
        <taxon>Bacillati</taxon>
        <taxon>Actinomycetota</taxon>
        <taxon>Actinomycetes</taxon>
        <taxon>Streptosporangiales</taxon>
        <taxon>Treboniaceae</taxon>
        <taxon>Trebonia</taxon>
    </lineage>
</organism>
<sequence length="135" mass="13937">MGRRPCRTAGGTGRVLTTPHERRGVTVAYPPQPDIQPGYYPYPVQRPTNGLAVAALVCGIAQFFVGVTFIPAIICGHMARRQIRQTGEGGDGMALAGLILGYIGGALLIGAVLLFVLLAAVVVSSGHATTAVPGN</sequence>
<dbReference type="Pfam" id="PF13828">
    <property type="entry name" value="DUF4190"/>
    <property type="match status" value="1"/>
</dbReference>
<name>A0A6P2BYD6_9ACTN</name>
<evidence type="ECO:0000259" key="2">
    <source>
        <dbReference type="Pfam" id="PF13828"/>
    </source>
</evidence>